<name>A0ABS5QN25_9LACO</name>
<protein>
    <submittedName>
        <fullName evidence="1">Uncharacterized protein</fullName>
    </submittedName>
</protein>
<keyword evidence="2" id="KW-1185">Reference proteome</keyword>
<organism evidence="1 2">
    <name type="scientific">Fructobacillus papyriferae</name>
    <dbReference type="NCBI Taxonomy" id="2713171"/>
    <lineage>
        <taxon>Bacteria</taxon>
        <taxon>Bacillati</taxon>
        <taxon>Bacillota</taxon>
        <taxon>Bacilli</taxon>
        <taxon>Lactobacillales</taxon>
        <taxon>Lactobacillaceae</taxon>
        <taxon>Fructobacillus</taxon>
    </lineage>
</organism>
<dbReference type="EMBL" id="JAAMFI010000001">
    <property type="protein sequence ID" value="MBS9334465.1"/>
    <property type="molecule type" value="Genomic_DNA"/>
</dbReference>
<dbReference type="RefSeq" id="WP_213819084.1">
    <property type="nucleotide sequence ID" value="NZ_JAAMFI010000001.1"/>
</dbReference>
<evidence type="ECO:0000313" key="1">
    <source>
        <dbReference type="EMBL" id="MBS9334465.1"/>
    </source>
</evidence>
<comment type="caution">
    <text evidence="1">The sequence shown here is derived from an EMBL/GenBank/DDBJ whole genome shotgun (WGS) entry which is preliminary data.</text>
</comment>
<accession>A0ABS5QN25</accession>
<evidence type="ECO:0000313" key="2">
    <source>
        <dbReference type="Proteomes" id="UP001519418"/>
    </source>
</evidence>
<dbReference type="Proteomes" id="UP001519418">
    <property type="component" value="Unassembled WGS sequence"/>
</dbReference>
<gene>
    <name evidence="1" type="ORF">G6R27_00240</name>
</gene>
<sequence length="52" mass="5670">MKNKISIASDVELKSVVAGSGRGMLWADTFSGKGRKGRNDFYKGFIDGFLGR</sequence>
<proteinExistence type="predicted"/>
<reference evidence="1 2" key="1">
    <citation type="submission" date="2020-02" db="EMBL/GenBank/DDBJ databases">
        <title>Fructobacillus sp. isolated from paper mulberry of Taiwan.</title>
        <authorList>
            <person name="Lin S.-T."/>
        </authorList>
    </citation>
    <scope>NUCLEOTIDE SEQUENCE [LARGE SCALE GENOMIC DNA]</scope>
    <source>
        <strain evidence="1 2">M1-10</strain>
    </source>
</reference>